<dbReference type="Pfam" id="PF02801">
    <property type="entry name" value="Ketoacyl-synt_C"/>
    <property type="match status" value="2"/>
</dbReference>
<dbReference type="Proteomes" id="UP000475214">
    <property type="component" value="Unassembled WGS sequence"/>
</dbReference>
<comment type="similarity">
    <text evidence="1 4">Belongs to the thiolase-like superfamily. Beta-ketoacyl-ACP synthases family.</text>
</comment>
<comment type="caution">
    <text evidence="6">The sequence shown here is derived from an EMBL/GenBank/DDBJ whole genome shotgun (WGS) entry which is preliminary data.</text>
</comment>
<evidence type="ECO:0000256" key="1">
    <source>
        <dbReference type="ARBA" id="ARBA00008467"/>
    </source>
</evidence>
<keyword evidence="2 4" id="KW-0808">Transferase</keyword>
<organism evidence="6 7">
    <name type="scientific">Phytoactinopolyspora halotolerans</name>
    <dbReference type="NCBI Taxonomy" id="1981512"/>
    <lineage>
        <taxon>Bacteria</taxon>
        <taxon>Bacillati</taxon>
        <taxon>Actinomycetota</taxon>
        <taxon>Actinomycetes</taxon>
        <taxon>Jiangellales</taxon>
        <taxon>Jiangellaceae</taxon>
        <taxon>Phytoactinopolyspora</taxon>
    </lineage>
</organism>
<dbReference type="GO" id="GO:0005829">
    <property type="term" value="C:cytosol"/>
    <property type="evidence" value="ECO:0007669"/>
    <property type="project" value="TreeGrafter"/>
</dbReference>
<dbReference type="FunFam" id="3.40.47.10:FF:000029">
    <property type="entry name" value="3-oxoacyl-[acyl-carrier-protein] synthase 1"/>
    <property type="match status" value="1"/>
</dbReference>
<dbReference type="InterPro" id="IPR014031">
    <property type="entry name" value="Ketoacyl_synth_C"/>
</dbReference>
<dbReference type="SUPFAM" id="SSF53901">
    <property type="entry name" value="Thiolase-like"/>
    <property type="match status" value="4"/>
</dbReference>
<dbReference type="InterPro" id="IPR020841">
    <property type="entry name" value="PKS_Beta-ketoAc_synthase_dom"/>
</dbReference>
<accession>A0A6L9S2X0</accession>
<dbReference type="CDD" id="cd00834">
    <property type="entry name" value="KAS_I_II"/>
    <property type="match status" value="1"/>
</dbReference>
<dbReference type="Pfam" id="PF00109">
    <property type="entry name" value="ketoacyl-synt"/>
    <property type="match status" value="2"/>
</dbReference>
<evidence type="ECO:0000256" key="3">
    <source>
        <dbReference type="ARBA" id="ARBA00023315"/>
    </source>
</evidence>
<keyword evidence="3" id="KW-0012">Acyltransferase</keyword>
<dbReference type="PROSITE" id="PS52004">
    <property type="entry name" value="KS3_2"/>
    <property type="match status" value="1"/>
</dbReference>
<feature type="domain" description="Ketosynthase family 3 (KS3)" evidence="5">
    <location>
        <begin position="1"/>
        <end position="393"/>
    </location>
</feature>
<dbReference type="PANTHER" id="PTHR11712:SF336">
    <property type="entry name" value="3-OXOACYL-[ACYL-CARRIER-PROTEIN] SYNTHASE, MITOCHONDRIAL"/>
    <property type="match status" value="1"/>
</dbReference>
<reference evidence="6 7" key="1">
    <citation type="submission" date="2020-02" db="EMBL/GenBank/DDBJ databases">
        <authorList>
            <person name="Li X.-J."/>
            <person name="Han X.-M."/>
        </authorList>
    </citation>
    <scope>NUCLEOTIDE SEQUENCE [LARGE SCALE GENOMIC DNA]</scope>
    <source>
        <strain evidence="6 7">CCTCC AB 2017055</strain>
    </source>
</reference>
<evidence type="ECO:0000256" key="4">
    <source>
        <dbReference type="RuleBase" id="RU003694"/>
    </source>
</evidence>
<dbReference type="InterPro" id="IPR016039">
    <property type="entry name" value="Thiolase-like"/>
</dbReference>
<sequence>MVGVGAVTGLGPTADDLWSGARDGRVAIGPVQGLDLTDFSTKVGAEVRDLPEAGHRYLRPGDFRDRVFELALHAADEAVAGTGAVVEAVGTERCGVVYGTCNAGLLSGREWLARLDAGRDPDPRLAAMMPPQAQAEAIAGALGWGGPVLSVNTACASGANAIGWATDLIRSGRADVVLAGGADAFSDVLYAGFHSLEALSPVPARPYSAERQGLSLGEGAAFLVLASEAVIGVQDVRAWVGGYGLSADGYHPTAPRPDGSGASRAIAQALRTSGLVPEDVGYVNGHGTGTEKNDAAETRAIRSALGEHADTVPVSSTKSVIGHLLGAAGAAEAVVTVRALEEQVVPPTASYSGADPDCDLDYVPLDPRPMRSDVAVSNNFAFGGSNASVAFVRAGSDHRPPRPQLHDVVVSGMAVLGPFGEGAEAAEAAVAEGASVPEGPDGRVATMEVDPEPYLTRKARRRMDRMTVAAIVAAAKAMNDAGLEAGSEDAKQTGVIVGTSAGPVESMARFTRGVLCDGAAGADPAVFPNTVYNQPAGQVAQHLHLHGPTSTVSVGHASGAAALLYGYELIRTGRASSIVCLAVDVIDELVVKAYDDLGLLSHRSGDGRFALADAAVAVVLESASGAAARRRRALAEVTGYGCASRVRPGGVPSDVRGSATERASRQAIETAGIEPGDVTDIWSVACGLEMVDRGERAAIDRLFPSSGGARPRLHQPKTVLGEPTGAAGTLLAALAAHDLADRAAGVALVNAVSLGGTALSVVMRSDHDTE</sequence>
<gene>
    <name evidence="6" type="ORF">G1H10_03205</name>
</gene>
<evidence type="ECO:0000313" key="7">
    <source>
        <dbReference type="Proteomes" id="UP000475214"/>
    </source>
</evidence>
<evidence type="ECO:0000313" key="6">
    <source>
        <dbReference type="EMBL" id="NED99170.1"/>
    </source>
</evidence>
<evidence type="ECO:0000256" key="2">
    <source>
        <dbReference type="ARBA" id="ARBA00022679"/>
    </source>
</evidence>
<protein>
    <submittedName>
        <fullName evidence="6">3-ketoacyl-ACP synthase</fullName>
    </submittedName>
</protein>
<proteinExistence type="inferred from homology"/>
<evidence type="ECO:0000259" key="5">
    <source>
        <dbReference type="PROSITE" id="PS52004"/>
    </source>
</evidence>
<dbReference type="AlphaFoldDB" id="A0A6L9S2X0"/>
<name>A0A6L9S2X0_9ACTN</name>
<dbReference type="InterPro" id="IPR018201">
    <property type="entry name" value="Ketoacyl_synth_AS"/>
</dbReference>
<dbReference type="GO" id="GO:0004315">
    <property type="term" value="F:3-oxoacyl-[acyl-carrier-protein] synthase activity"/>
    <property type="evidence" value="ECO:0007669"/>
    <property type="project" value="InterPro"/>
</dbReference>
<dbReference type="InterPro" id="IPR014030">
    <property type="entry name" value="Ketoacyl_synth_N"/>
</dbReference>
<dbReference type="GO" id="GO:0006633">
    <property type="term" value="P:fatty acid biosynthetic process"/>
    <property type="evidence" value="ECO:0007669"/>
    <property type="project" value="InterPro"/>
</dbReference>
<dbReference type="PROSITE" id="PS00606">
    <property type="entry name" value="KS3_1"/>
    <property type="match status" value="1"/>
</dbReference>
<keyword evidence="7" id="KW-1185">Reference proteome</keyword>
<dbReference type="InterPro" id="IPR000794">
    <property type="entry name" value="Beta-ketoacyl_synthase"/>
</dbReference>
<dbReference type="PANTHER" id="PTHR11712">
    <property type="entry name" value="POLYKETIDE SYNTHASE-RELATED"/>
    <property type="match status" value="1"/>
</dbReference>
<dbReference type="EMBL" id="JAAGOA010000002">
    <property type="protein sequence ID" value="NED99170.1"/>
    <property type="molecule type" value="Genomic_DNA"/>
</dbReference>
<dbReference type="Gene3D" id="3.40.47.10">
    <property type="match status" value="4"/>
</dbReference>
<dbReference type="SMART" id="SM00825">
    <property type="entry name" value="PKS_KS"/>
    <property type="match status" value="1"/>
</dbReference>